<name>A0ABS9Q6M3_9MICO</name>
<sequence length="174" mass="19222">MGAPGGAPTSPTIRPATVDDVPALHRLVRDLAAYERQSHAVTATPQDLRDALFPEDGDPAVCADVAEVDGEVVGLAVWFLTFSTWTGQHGIWLEDLFVEPEHRGTGLGRMLLEGLAARAVERGYTRVEWTVLDWNAPAIRFYRSLGAEPLEEWRTQRLHGDALARVARRAEQRA</sequence>
<dbReference type="Proteomes" id="UP001521931">
    <property type="component" value="Unassembled WGS sequence"/>
</dbReference>
<evidence type="ECO:0000313" key="4">
    <source>
        <dbReference type="EMBL" id="MCG7323509.1"/>
    </source>
</evidence>
<dbReference type="CDD" id="cd04301">
    <property type="entry name" value="NAT_SF"/>
    <property type="match status" value="1"/>
</dbReference>
<dbReference type="SUPFAM" id="SSF55729">
    <property type="entry name" value="Acyl-CoA N-acyltransferases (Nat)"/>
    <property type="match status" value="1"/>
</dbReference>
<dbReference type="RefSeq" id="WP_239266274.1">
    <property type="nucleotide sequence ID" value="NZ_JAKRCV010000081.1"/>
</dbReference>
<dbReference type="PANTHER" id="PTHR10545">
    <property type="entry name" value="DIAMINE N-ACETYLTRANSFERASE"/>
    <property type="match status" value="1"/>
</dbReference>
<gene>
    <name evidence="4" type="ORF">MHL29_16660</name>
</gene>
<organism evidence="4 5">
    <name type="scientific">Arsenicicoccus bolidensis</name>
    <dbReference type="NCBI Taxonomy" id="229480"/>
    <lineage>
        <taxon>Bacteria</taxon>
        <taxon>Bacillati</taxon>
        <taxon>Actinomycetota</taxon>
        <taxon>Actinomycetes</taxon>
        <taxon>Micrococcales</taxon>
        <taxon>Intrasporangiaceae</taxon>
        <taxon>Arsenicicoccus</taxon>
    </lineage>
</organism>
<keyword evidence="2" id="KW-0012">Acyltransferase</keyword>
<feature type="domain" description="N-acetyltransferase" evidence="3">
    <location>
        <begin position="11"/>
        <end position="169"/>
    </location>
</feature>
<evidence type="ECO:0000256" key="2">
    <source>
        <dbReference type="ARBA" id="ARBA00023315"/>
    </source>
</evidence>
<dbReference type="Gene3D" id="3.40.630.30">
    <property type="match status" value="1"/>
</dbReference>
<dbReference type="InterPro" id="IPR051016">
    <property type="entry name" value="Diverse_Substrate_AcTransf"/>
</dbReference>
<comment type="caution">
    <text evidence="4">The sequence shown here is derived from an EMBL/GenBank/DDBJ whole genome shotgun (WGS) entry which is preliminary data.</text>
</comment>
<protein>
    <submittedName>
        <fullName evidence="4">GNAT family N-acetyltransferase</fullName>
    </submittedName>
</protein>
<evidence type="ECO:0000256" key="1">
    <source>
        <dbReference type="ARBA" id="ARBA00022679"/>
    </source>
</evidence>
<keyword evidence="5" id="KW-1185">Reference proteome</keyword>
<accession>A0ABS9Q6M3</accession>
<dbReference type="Pfam" id="PF00583">
    <property type="entry name" value="Acetyltransf_1"/>
    <property type="match status" value="1"/>
</dbReference>
<proteinExistence type="predicted"/>
<dbReference type="EMBL" id="JAKRCV010000081">
    <property type="protein sequence ID" value="MCG7323509.1"/>
    <property type="molecule type" value="Genomic_DNA"/>
</dbReference>
<dbReference type="PANTHER" id="PTHR10545:SF29">
    <property type="entry name" value="GH14572P-RELATED"/>
    <property type="match status" value="1"/>
</dbReference>
<reference evidence="4 5" key="1">
    <citation type="submission" date="2022-02" db="EMBL/GenBank/DDBJ databases">
        <title>Uncovering new skin microbiome diversity through culturing and metagenomics.</title>
        <authorList>
            <person name="Conlan S."/>
            <person name="Deming C."/>
            <person name="Nisc Comparative Sequencing Program N."/>
            <person name="Segre J.A."/>
        </authorList>
    </citation>
    <scope>NUCLEOTIDE SEQUENCE [LARGE SCALE GENOMIC DNA]</scope>
    <source>
        <strain evidence="4 5">ACRQZ</strain>
    </source>
</reference>
<evidence type="ECO:0000259" key="3">
    <source>
        <dbReference type="PROSITE" id="PS51186"/>
    </source>
</evidence>
<dbReference type="PROSITE" id="PS51186">
    <property type="entry name" value="GNAT"/>
    <property type="match status" value="1"/>
</dbReference>
<dbReference type="InterPro" id="IPR000182">
    <property type="entry name" value="GNAT_dom"/>
</dbReference>
<dbReference type="InterPro" id="IPR016181">
    <property type="entry name" value="Acyl_CoA_acyltransferase"/>
</dbReference>
<evidence type="ECO:0000313" key="5">
    <source>
        <dbReference type="Proteomes" id="UP001521931"/>
    </source>
</evidence>
<keyword evidence="1" id="KW-0808">Transferase</keyword>